<dbReference type="InterPro" id="IPR023997">
    <property type="entry name" value="TonB-dep_OMP_SusC/RagA_CS"/>
</dbReference>
<dbReference type="InterPro" id="IPR012910">
    <property type="entry name" value="Plug_dom"/>
</dbReference>
<evidence type="ECO:0000256" key="1">
    <source>
        <dbReference type="PROSITE-ProRule" id="PRU01360"/>
    </source>
</evidence>
<dbReference type="PROSITE" id="PS52016">
    <property type="entry name" value="TONB_DEPENDENT_REC_3"/>
    <property type="match status" value="1"/>
</dbReference>
<keyword evidence="3" id="KW-0732">Signal</keyword>
<accession>A0A2T7BBE3</accession>
<reference evidence="6 7" key="1">
    <citation type="submission" date="2018-04" db="EMBL/GenBank/DDBJ databases">
        <title>Chitinophaga fuyangensis sp. nov., isolated from soil in a chemical factory.</title>
        <authorList>
            <person name="Chen K."/>
        </authorList>
    </citation>
    <scope>NUCLEOTIDE SEQUENCE [LARGE SCALE GENOMIC DNA]</scope>
    <source>
        <strain evidence="6 7">LY-1</strain>
    </source>
</reference>
<keyword evidence="1 2" id="KW-0472">Membrane</keyword>
<dbReference type="EMBL" id="QCYK01000004">
    <property type="protein sequence ID" value="PUZ21712.1"/>
    <property type="molecule type" value="Genomic_DNA"/>
</dbReference>
<organism evidence="6 7">
    <name type="scientific">Chitinophaga parva</name>
    <dbReference type="NCBI Taxonomy" id="2169414"/>
    <lineage>
        <taxon>Bacteria</taxon>
        <taxon>Pseudomonadati</taxon>
        <taxon>Bacteroidota</taxon>
        <taxon>Chitinophagia</taxon>
        <taxon>Chitinophagales</taxon>
        <taxon>Chitinophagaceae</taxon>
        <taxon>Chitinophaga</taxon>
    </lineage>
</organism>
<dbReference type="InterPro" id="IPR039426">
    <property type="entry name" value="TonB-dep_rcpt-like"/>
</dbReference>
<dbReference type="SUPFAM" id="SSF49464">
    <property type="entry name" value="Carboxypeptidase regulatory domain-like"/>
    <property type="match status" value="1"/>
</dbReference>
<evidence type="ECO:0000313" key="6">
    <source>
        <dbReference type="EMBL" id="PUZ21712.1"/>
    </source>
</evidence>
<keyword evidence="1" id="KW-0813">Transport</keyword>
<proteinExistence type="inferred from homology"/>
<feature type="signal peptide" evidence="3">
    <location>
        <begin position="1"/>
        <end position="29"/>
    </location>
</feature>
<keyword evidence="7" id="KW-1185">Reference proteome</keyword>
<dbReference type="Gene3D" id="2.170.130.10">
    <property type="entry name" value="TonB-dependent receptor, plug domain"/>
    <property type="match status" value="1"/>
</dbReference>
<evidence type="ECO:0000259" key="4">
    <source>
        <dbReference type="Pfam" id="PF00593"/>
    </source>
</evidence>
<dbReference type="NCBIfam" id="TIGR04056">
    <property type="entry name" value="OMP_RagA_SusC"/>
    <property type="match status" value="1"/>
</dbReference>
<dbReference type="InterPro" id="IPR037066">
    <property type="entry name" value="Plug_dom_sf"/>
</dbReference>
<keyword evidence="1" id="KW-0998">Cell outer membrane</keyword>
<keyword evidence="1" id="KW-1134">Transmembrane beta strand</keyword>
<comment type="subcellular location">
    <subcellularLocation>
        <location evidence="1">Cell outer membrane</location>
        <topology evidence="1">Multi-pass membrane protein</topology>
    </subcellularLocation>
</comment>
<dbReference type="Pfam" id="PF00593">
    <property type="entry name" value="TonB_dep_Rec_b-barrel"/>
    <property type="match status" value="1"/>
</dbReference>
<dbReference type="InterPro" id="IPR023996">
    <property type="entry name" value="TonB-dep_OMP_SusC/RagA"/>
</dbReference>
<dbReference type="InterPro" id="IPR000531">
    <property type="entry name" value="Beta-barrel_TonB"/>
</dbReference>
<dbReference type="NCBIfam" id="TIGR04057">
    <property type="entry name" value="SusC_RagA_signa"/>
    <property type="match status" value="1"/>
</dbReference>
<keyword evidence="1" id="KW-0812">Transmembrane</keyword>
<gene>
    <name evidence="6" type="ORF">DCC81_24285</name>
</gene>
<dbReference type="InterPro" id="IPR008969">
    <property type="entry name" value="CarboxyPept-like_regulatory"/>
</dbReference>
<name>A0A2T7BBE3_9BACT</name>
<evidence type="ECO:0000256" key="2">
    <source>
        <dbReference type="RuleBase" id="RU003357"/>
    </source>
</evidence>
<dbReference type="OrthoDB" id="604358at2"/>
<dbReference type="Proteomes" id="UP000244450">
    <property type="component" value="Unassembled WGS sequence"/>
</dbReference>
<evidence type="ECO:0000313" key="7">
    <source>
        <dbReference type="Proteomes" id="UP000244450"/>
    </source>
</evidence>
<dbReference type="AlphaFoldDB" id="A0A2T7BBE3"/>
<sequence length="1080" mass="120749">MNKNTQHMSLRIQHACWCLLLLLPVMARAQQRPSVSGIVQNDQNERMIGVSVKATDTRTGRISAQMTNEKGLFTFNDLVPGDTYQFAFSYVGYKNQVLDGYLIKKDETINLVVHLKIKDDALAQVVVVGYGTQKKSNVTGAISQVGSEVFENRPVTNIAQALQGALPNVNVTFGDGQIGRGGTFNIRGFTSLNGGGPLVLIDGTPGDINLINPEDVESVTALKDAASAAIYGARAAFGVLLVTTRHGRKDHLQVRYTNNFGWGQPTRLPHVIKDPLAAAQLQNQAYRDYAGSDAAGMADVIAYLQKRKADPSLPELGVDASGNFIRGANTDWYSAFYNNRQPFQKHYVSISGGKDKTEYFLSLGYLNQDGSFKAATDNYKRYNLQFKLNQEVTKWFSFNNNTELIQGVYDAPNKFLNTAGNNLYRYLSLFANPYEAIHTPDGNYTQAGALTFGALEKGGRSLEKDQVLKNTLGFHTQFLNNSLHVNGDYSVFVSQDRGQLQGIPIQYETRPGTVVTYSNPDFYRTAFLENFDQNANLYADYEKRFGNGHHFKALVGMNQEWNTFNADTAMRKTNVTANEGSLNLTTGVATVSDQKSKWVTRGLFYRLDYDFKDRYLLEFNGREDATSRFAENHRRGFFPSASAGWVVSKENFFKPVEKIINSLKLRASYGSLGNQLVSDYAYINAMKVGQVTDILDGAQPTAIYAPNLTPYNLTWETATTTDFGADIALLDSRLHVGYDWYDRKTTKMLTKGRTLPAVLGTTAPQQNAADLDTRGWELSVKWDDQFQLAGKPFSYGASVVLSDSRSFITRYDNPSKLLSDYYVGMQLGEIWGYTTDGFFQSDDEYKGHADQRKVQSTSYSLNGHPLAGDLKFRDVNGDGVIYSGTNTVGDPGDKRIIGNSMPHYAYGVDLNFNWNGIGLNTFFQGIGKRDFWPGAESGIFWGFYNRWNQPVYDHIYNNYWTPTHTDAYFPRPRAYDALSDTRQLGVVQTRYLQNAAYLRLKNVTLSYTLPVHWTESIKMSNARIFFSGQNLFEWTKLSKAFDPEGTGDEVDGVASNPAVNGNGFVYPIQRTYTFGLEVNF</sequence>
<comment type="caution">
    <text evidence="6">The sequence shown here is derived from an EMBL/GenBank/DDBJ whole genome shotgun (WGS) entry which is preliminary data.</text>
</comment>
<feature type="domain" description="TonB-dependent receptor plug" evidence="5">
    <location>
        <begin position="135"/>
        <end position="239"/>
    </location>
</feature>
<evidence type="ECO:0000259" key="5">
    <source>
        <dbReference type="Pfam" id="PF07715"/>
    </source>
</evidence>
<protein>
    <submittedName>
        <fullName evidence="6">SusC/RagA family TonB-linked outer membrane protein</fullName>
    </submittedName>
</protein>
<dbReference type="SUPFAM" id="SSF56935">
    <property type="entry name" value="Porins"/>
    <property type="match status" value="1"/>
</dbReference>
<comment type="similarity">
    <text evidence="1 2">Belongs to the TonB-dependent receptor family.</text>
</comment>
<feature type="domain" description="TonB-dependent receptor-like beta-barrel" evidence="4">
    <location>
        <begin position="420"/>
        <end position="1031"/>
    </location>
</feature>
<feature type="chain" id="PRO_5015736171" evidence="3">
    <location>
        <begin position="30"/>
        <end position="1080"/>
    </location>
</feature>
<keyword evidence="2" id="KW-0798">TonB box</keyword>
<dbReference type="Pfam" id="PF07715">
    <property type="entry name" value="Plug"/>
    <property type="match status" value="1"/>
</dbReference>
<evidence type="ECO:0000256" key="3">
    <source>
        <dbReference type="SAM" id="SignalP"/>
    </source>
</evidence>
<dbReference type="Pfam" id="PF13620">
    <property type="entry name" value="CarboxypepD_reg"/>
    <property type="match status" value="1"/>
</dbReference>
<dbReference type="Gene3D" id="2.60.40.1120">
    <property type="entry name" value="Carboxypeptidase-like, regulatory domain"/>
    <property type="match status" value="1"/>
</dbReference>
<dbReference type="GO" id="GO:0009279">
    <property type="term" value="C:cell outer membrane"/>
    <property type="evidence" value="ECO:0007669"/>
    <property type="project" value="UniProtKB-SubCell"/>
</dbReference>